<proteinExistence type="predicted"/>
<evidence type="ECO:0000256" key="1">
    <source>
        <dbReference type="ARBA" id="ARBA00023054"/>
    </source>
</evidence>
<gene>
    <name evidence="4" type="primary">LOC104715698</name>
</gene>
<evidence type="ECO:0000313" key="4">
    <source>
        <dbReference type="RefSeq" id="XP_010431386.1"/>
    </source>
</evidence>
<dbReference type="PANTHER" id="PTHR46236">
    <property type="entry name" value="TRAF-LIKE SUPERFAMILY PROTEIN"/>
    <property type="match status" value="1"/>
</dbReference>
<dbReference type="Proteomes" id="UP000694864">
    <property type="component" value="Chromosome 9"/>
</dbReference>
<dbReference type="InterPro" id="IPR002083">
    <property type="entry name" value="MATH/TRAF_dom"/>
</dbReference>
<dbReference type="SUPFAM" id="SSF49599">
    <property type="entry name" value="TRAF domain-like"/>
    <property type="match status" value="1"/>
</dbReference>
<dbReference type="CDD" id="cd00121">
    <property type="entry name" value="MATH"/>
    <property type="match status" value="1"/>
</dbReference>
<keyword evidence="1" id="KW-0175">Coiled coil</keyword>
<dbReference type="RefSeq" id="XP_010431386.1">
    <property type="nucleotide sequence ID" value="XM_010433084.1"/>
</dbReference>
<protein>
    <submittedName>
        <fullName evidence="4">MATH domain and coiled-coil domain-containing protein At3g58370-like</fullName>
    </submittedName>
</protein>
<feature type="domain" description="MATH" evidence="2">
    <location>
        <begin position="7"/>
        <end position="142"/>
    </location>
</feature>
<dbReference type="InterPro" id="IPR050804">
    <property type="entry name" value="MCC"/>
</dbReference>
<keyword evidence="3" id="KW-1185">Reference proteome</keyword>
<evidence type="ECO:0000259" key="2">
    <source>
        <dbReference type="PROSITE" id="PS50144"/>
    </source>
</evidence>
<reference evidence="4" key="2">
    <citation type="submission" date="2025-08" db="UniProtKB">
        <authorList>
            <consortium name="RefSeq"/>
        </authorList>
    </citation>
    <scope>IDENTIFICATION</scope>
    <source>
        <tissue evidence="4">Leaf</tissue>
    </source>
</reference>
<accession>A0ABM0TTZ4</accession>
<dbReference type="Pfam" id="PF22486">
    <property type="entry name" value="MATH_2"/>
    <property type="match status" value="1"/>
</dbReference>
<dbReference type="InterPro" id="IPR008974">
    <property type="entry name" value="TRAF-like"/>
</dbReference>
<organism evidence="3 4">
    <name type="scientific">Camelina sativa</name>
    <name type="common">False flax</name>
    <name type="synonym">Myagrum sativum</name>
    <dbReference type="NCBI Taxonomy" id="90675"/>
    <lineage>
        <taxon>Eukaryota</taxon>
        <taxon>Viridiplantae</taxon>
        <taxon>Streptophyta</taxon>
        <taxon>Embryophyta</taxon>
        <taxon>Tracheophyta</taxon>
        <taxon>Spermatophyta</taxon>
        <taxon>Magnoliopsida</taxon>
        <taxon>eudicotyledons</taxon>
        <taxon>Gunneridae</taxon>
        <taxon>Pentapetalae</taxon>
        <taxon>rosids</taxon>
        <taxon>malvids</taxon>
        <taxon>Brassicales</taxon>
        <taxon>Brassicaceae</taxon>
        <taxon>Camelineae</taxon>
        <taxon>Camelina</taxon>
    </lineage>
</organism>
<sequence length="172" mass="19402">MEDQLCENQFTLVISNISSLQSVGKKYTDAFVIGGCNWRVVATSKGEKYNESLSLSLAVADAESLPFGWRRHVEFSFTIVNQLSEEQHSELEDIFRDFTETKVIFDYKTHECGCASSIPLGRLDAKYGGLILNEQVKILGEVNVLEAVWKSGPITIELHGFQVFPSEMKRFQ</sequence>
<dbReference type="PANTHER" id="PTHR46236:SF35">
    <property type="entry name" value="MATH DOMAIN-CONTAINING PROTEIN"/>
    <property type="match status" value="1"/>
</dbReference>
<dbReference type="Gene3D" id="2.60.210.10">
    <property type="entry name" value="Apoptosis, Tumor Necrosis Factor Receptor Associated Protein 2, Chain A"/>
    <property type="match status" value="1"/>
</dbReference>
<dbReference type="GeneID" id="104715698"/>
<dbReference type="PROSITE" id="PS50144">
    <property type="entry name" value="MATH"/>
    <property type="match status" value="1"/>
</dbReference>
<evidence type="ECO:0000313" key="3">
    <source>
        <dbReference type="Proteomes" id="UP000694864"/>
    </source>
</evidence>
<name>A0ABM0TTZ4_CAMSA</name>
<reference evidence="3" key="1">
    <citation type="journal article" date="2014" name="Nat. Commun.">
        <title>The emerging biofuel crop Camelina sativa retains a highly undifferentiated hexaploid genome structure.</title>
        <authorList>
            <person name="Kagale S."/>
            <person name="Koh C."/>
            <person name="Nixon J."/>
            <person name="Bollina V."/>
            <person name="Clarke W.E."/>
            <person name="Tuteja R."/>
            <person name="Spillane C."/>
            <person name="Robinson S.J."/>
            <person name="Links M.G."/>
            <person name="Clarke C."/>
            <person name="Higgins E.E."/>
            <person name="Huebert T."/>
            <person name="Sharpe A.G."/>
            <person name="Parkin I.A."/>
        </authorList>
    </citation>
    <scope>NUCLEOTIDE SEQUENCE [LARGE SCALE GENOMIC DNA]</scope>
    <source>
        <strain evidence="3">cv. DH55</strain>
    </source>
</reference>